<accession>A0ABX4S2V0</accession>
<feature type="transmembrane region" description="Helical" evidence="6">
    <location>
        <begin position="113"/>
        <end position="133"/>
    </location>
</feature>
<dbReference type="InterPro" id="IPR050833">
    <property type="entry name" value="Poly_Biosynth_Transport"/>
</dbReference>
<proteinExistence type="predicted"/>
<dbReference type="PANTHER" id="PTHR30250:SF11">
    <property type="entry name" value="O-ANTIGEN TRANSPORTER-RELATED"/>
    <property type="match status" value="1"/>
</dbReference>
<feature type="transmembrane region" description="Helical" evidence="6">
    <location>
        <begin position="255"/>
        <end position="277"/>
    </location>
</feature>
<dbReference type="RefSeq" id="WP_101749534.1">
    <property type="nucleotide sequence ID" value="NZ_LXFV01000026.1"/>
</dbReference>
<feature type="transmembrane region" description="Helical" evidence="6">
    <location>
        <begin position="289"/>
        <end position="310"/>
    </location>
</feature>
<reference evidence="7 8" key="1">
    <citation type="submission" date="2016-04" db="EMBL/GenBank/DDBJ databases">
        <title>New species of Pectobacterium.</title>
        <authorList>
            <person name="Waleron M."/>
            <person name="Misztak A.E."/>
            <person name="Waleron K."/>
        </authorList>
    </citation>
    <scope>NUCLEOTIDE SEQUENCE [LARGE SCALE GENOMIC DNA]</scope>
    <source>
        <strain evidence="7 8">IFB5232</strain>
    </source>
</reference>
<comment type="caution">
    <text evidence="7">The sequence shown here is derived from an EMBL/GenBank/DDBJ whole genome shotgun (WGS) entry which is preliminary data.</text>
</comment>
<feature type="transmembrane region" description="Helical" evidence="6">
    <location>
        <begin position="330"/>
        <end position="351"/>
    </location>
</feature>
<feature type="transmembrane region" description="Helical" evidence="6">
    <location>
        <begin position="217"/>
        <end position="235"/>
    </location>
</feature>
<dbReference type="EMBL" id="LXFV01000026">
    <property type="protein sequence ID" value="PKX84837.1"/>
    <property type="molecule type" value="Genomic_DNA"/>
</dbReference>
<organism evidence="7 8">
    <name type="scientific">Pectobacterium peruviense</name>
    <dbReference type="NCBI Taxonomy" id="2066479"/>
    <lineage>
        <taxon>Bacteria</taxon>
        <taxon>Pseudomonadati</taxon>
        <taxon>Pseudomonadota</taxon>
        <taxon>Gammaproteobacteria</taxon>
        <taxon>Enterobacterales</taxon>
        <taxon>Pectobacteriaceae</taxon>
        <taxon>Pectobacterium</taxon>
    </lineage>
</organism>
<sequence length="414" mass="46879">SSWVAKIVIALSQVASIRYLLDMMGEKGYAAFVLLSGLLVWGGIADFGIGSSLQNYISESRARGENYNQYIKASFDIVFLGMLFLVLILYVSSDFLSGIYLSNFSYLEIGNKGNVFFVASVIFCSVGIGSIICKIWFAEQAGWKANAVNAVSYLFGFFGVWFAHKMHMGLSVKLSLAIMFIPLSFFTMFFLVNRYLKDINGDVKVKDYVALIKRGRGFFFFALLSVLVLQADYIVMSQKLSASDIVVYSVLMKIFSLLFFIYSAVLQALWPVCAELCVGKNWERLNKIVIINIILGSVFIFLFTFFIFLIKDEIIPFISTKIDLNINYSVFLMFGAYFIIRVWCDTFAMLLQSMNYLKPLLYLVPIQVVVGFSAQWFFTEKYGIVGMLLGLSLSFIATVVWGLPYFYCKLIKAK</sequence>
<keyword evidence="5 6" id="KW-0472">Membrane</keyword>
<name>A0ABX4S2V0_9GAMM</name>
<evidence type="ECO:0000313" key="7">
    <source>
        <dbReference type="EMBL" id="PKX84837.1"/>
    </source>
</evidence>
<evidence type="ECO:0000256" key="5">
    <source>
        <dbReference type="ARBA" id="ARBA00023136"/>
    </source>
</evidence>
<dbReference type="Proteomes" id="UP000234468">
    <property type="component" value="Unassembled WGS sequence"/>
</dbReference>
<evidence type="ECO:0000313" key="8">
    <source>
        <dbReference type="Proteomes" id="UP000234468"/>
    </source>
</evidence>
<dbReference type="CDD" id="cd12082">
    <property type="entry name" value="MATE_like"/>
    <property type="match status" value="1"/>
</dbReference>
<keyword evidence="4 6" id="KW-1133">Transmembrane helix</keyword>
<evidence type="ECO:0000256" key="4">
    <source>
        <dbReference type="ARBA" id="ARBA00022989"/>
    </source>
</evidence>
<protein>
    <submittedName>
        <fullName evidence="7">Transporter</fullName>
    </submittedName>
</protein>
<evidence type="ECO:0000256" key="3">
    <source>
        <dbReference type="ARBA" id="ARBA00022692"/>
    </source>
</evidence>
<gene>
    <name evidence="7" type="ORF">A0G03_19075</name>
</gene>
<dbReference type="Pfam" id="PF01554">
    <property type="entry name" value="MatE"/>
    <property type="match status" value="1"/>
</dbReference>
<feature type="transmembrane region" description="Helical" evidence="6">
    <location>
        <begin position="29"/>
        <end position="49"/>
    </location>
</feature>
<evidence type="ECO:0000256" key="6">
    <source>
        <dbReference type="SAM" id="Phobius"/>
    </source>
</evidence>
<keyword evidence="8" id="KW-1185">Reference proteome</keyword>
<feature type="transmembrane region" description="Helical" evidence="6">
    <location>
        <begin position="70"/>
        <end position="93"/>
    </location>
</feature>
<dbReference type="InterPro" id="IPR002528">
    <property type="entry name" value="MATE_fam"/>
</dbReference>
<feature type="non-terminal residue" evidence="7">
    <location>
        <position position="1"/>
    </location>
</feature>
<feature type="transmembrane region" description="Helical" evidence="6">
    <location>
        <begin position="360"/>
        <end position="378"/>
    </location>
</feature>
<feature type="transmembrane region" description="Helical" evidence="6">
    <location>
        <begin position="145"/>
        <end position="164"/>
    </location>
</feature>
<evidence type="ECO:0000256" key="1">
    <source>
        <dbReference type="ARBA" id="ARBA00004651"/>
    </source>
</evidence>
<dbReference type="PANTHER" id="PTHR30250">
    <property type="entry name" value="PST FAMILY PREDICTED COLANIC ACID TRANSPORTER"/>
    <property type="match status" value="1"/>
</dbReference>
<keyword evidence="2" id="KW-1003">Cell membrane</keyword>
<evidence type="ECO:0000256" key="2">
    <source>
        <dbReference type="ARBA" id="ARBA00022475"/>
    </source>
</evidence>
<keyword evidence="3 6" id="KW-0812">Transmembrane</keyword>
<feature type="transmembrane region" description="Helical" evidence="6">
    <location>
        <begin position="176"/>
        <end position="196"/>
    </location>
</feature>
<feature type="transmembrane region" description="Helical" evidence="6">
    <location>
        <begin position="384"/>
        <end position="408"/>
    </location>
</feature>
<comment type="subcellular location">
    <subcellularLocation>
        <location evidence="1">Cell membrane</location>
        <topology evidence="1">Multi-pass membrane protein</topology>
    </subcellularLocation>
</comment>